<accession>A0A1I2MTE4</accession>
<dbReference type="PANTHER" id="PTHR11717">
    <property type="entry name" value="LOW MOLECULAR WEIGHT PROTEIN TYROSINE PHOSPHATASE"/>
    <property type="match status" value="1"/>
</dbReference>
<dbReference type="Pfam" id="PF01451">
    <property type="entry name" value="LMWPc"/>
    <property type="match status" value="1"/>
</dbReference>
<dbReference type="EC" id="3.1.3.48" evidence="2"/>
<dbReference type="InterPro" id="IPR023485">
    <property type="entry name" value="Ptyr_pPase"/>
</dbReference>
<dbReference type="PRINTS" id="PR00719">
    <property type="entry name" value="LMWPTPASE"/>
</dbReference>
<name>A0A1I2MTE4_9GAMM</name>
<evidence type="ECO:0000313" key="7">
    <source>
        <dbReference type="EMBL" id="SFF94693.1"/>
    </source>
</evidence>
<feature type="active site" description="Nucleophile" evidence="5">
    <location>
        <position position="22"/>
    </location>
</feature>
<reference evidence="8" key="1">
    <citation type="submission" date="2016-10" db="EMBL/GenBank/DDBJ databases">
        <authorList>
            <person name="Varghese N."/>
            <person name="Submissions S."/>
        </authorList>
    </citation>
    <scope>NUCLEOTIDE SEQUENCE [LARGE SCALE GENOMIC DNA]</scope>
    <source>
        <strain evidence="8">CGMCC 1.10971</strain>
    </source>
</reference>
<organism evidence="7 8">
    <name type="scientific">Neptunomonas qingdaonensis</name>
    <dbReference type="NCBI Taxonomy" id="1045558"/>
    <lineage>
        <taxon>Bacteria</taxon>
        <taxon>Pseudomonadati</taxon>
        <taxon>Pseudomonadota</taxon>
        <taxon>Gammaproteobacteria</taxon>
        <taxon>Oceanospirillales</taxon>
        <taxon>Oceanospirillaceae</taxon>
        <taxon>Neptunomonas</taxon>
    </lineage>
</organism>
<dbReference type="GO" id="GO:0004725">
    <property type="term" value="F:protein tyrosine phosphatase activity"/>
    <property type="evidence" value="ECO:0007669"/>
    <property type="project" value="UniProtKB-EC"/>
</dbReference>
<keyword evidence="3" id="KW-0378">Hydrolase</keyword>
<dbReference type="EMBL" id="FOOU01000002">
    <property type="protein sequence ID" value="SFF94693.1"/>
    <property type="molecule type" value="Genomic_DNA"/>
</dbReference>
<evidence type="ECO:0000256" key="4">
    <source>
        <dbReference type="ARBA" id="ARBA00022912"/>
    </source>
</evidence>
<dbReference type="InterPro" id="IPR050438">
    <property type="entry name" value="LMW_PTPase"/>
</dbReference>
<evidence type="ECO:0000256" key="2">
    <source>
        <dbReference type="ARBA" id="ARBA00013064"/>
    </source>
</evidence>
<feature type="active site" description="Proton donor" evidence="5">
    <location>
        <position position="139"/>
    </location>
</feature>
<dbReference type="STRING" id="1045558.SAMN05216175_10278"/>
<comment type="similarity">
    <text evidence="1">Belongs to the low molecular weight phosphotyrosine protein phosphatase family.</text>
</comment>
<dbReference type="AlphaFoldDB" id="A0A1I2MTE4"/>
<sequence length="174" mass="19109">MLAELIERFTKKKPSVKVLVVCMENVCRSPMAEGALKQAVAKHGLAAAVEVKSAGTLVSQPGRRPDVRAIKVAQARGIDITTTRSKIIKPADFTYYDYILAADKDVLSSLQKINKPDAYGKILLLMSFVKNPDTLEIPDPYFGNIAGFERVMDLVERAAEEMVSTLISTNSIHD</sequence>
<feature type="active site" evidence="5">
    <location>
        <position position="28"/>
    </location>
</feature>
<dbReference type="SMART" id="SM00226">
    <property type="entry name" value="LMWPc"/>
    <property type="match status" value="1"/>
</dbReference>
<protein>
    <recommendedName>
        <fullName evidence="2">protein-tyrosine-phosphatase</fullName>
        <ecNumber evidence="2">3.1.3.48</ecNumber>
    </recommendedName>
</protein>
<dbReference type="InterPro" id="IPR017867">
    <property type="entry name" value="Tyr_phospatase_low_mol_wt"/>
</dbReference>
<dbReference type="CDD" id="cd16343">
    <property type="entry name" value="LMWPTP"/>
    <property type="match status" value="1"/>
</dbReference>
<dbReference type="RefSeq" id="WP_090724435.1">
    <property type="nucleotide sequence ID" value="NZ_FOOU01000002.1"/>
</dbReference>
<evidence type="ECO:0000256" key="3">
    <source>
        <dbReference type="ARBA" id="ARBA00022801"/>
    </source>
</evidence>
<evidence type="ECO:0000259" key="6">
    <source>
        <dbReference type="SMART" id="SM00226"/>
    </source>
</evidence>
<gene>
    <name evidence="7" type="ORF">SAMN05216175_10278</name>
</gene>
<evidence type="ECO:0000256" key="1">
    <source>
        <dbReference type="ARBA" id="ARBA00011063"/>
    </source>
</evidence>
<dbReference type="SUPFAM" id="SSF52788">
    <property type="entry name" value="Phosphotyrosine protein phosphatases I"/>
    <property type="match status" value="1"/>
</dbReference>
<dbReference type="InterPro" id="IPR036196">
    <property type="entry name" value="Ptyr_pPase_sf"/>
</dbReference>
<dbReference type="PANTHER" id="PTHR11717:SF7">
    <property type="entry name" value="LOW MOLECULAR WEIGHT PHOSPHOTYROSINE PROTEIN PHOSPHATASE"/>
    <property type="match status" value="1"/>
</dbReference>
<evidence type="ECO:0000313" key="8">
    <source>
        <dbReference type="Proteomes" id="UP000198623"/>
    </source>
</evidence>
<dbReference type="Gene3D" id="3.40.50.2300">
    <property type="match status" value="1"/>
</dbReference>
<feature type="domain" description="Phosphotyrosine protein phosphatase I" evidence="6">
    <location>
        <begin position="16"/>
        <end position="165"/>
    </location>
</feature>
<proteinExistence type="inferred from homology"/>
<evidence type="ECO:0000256" key="5">
    <source>
        <dbReference type="PIRSR" id="PIRSR617867-1"/>
    </source>
</evidence>
<keyword evidence="4" id="KW-0904">Protein phosphatase</keyword>
<dbReference type="Proteomes" id="UP000198623">
    <property type="component" value="Unassembled WGS sequence"/>
</dbReference>
<keyword evidence="8" id="KW-1185">Reference proteome</keyword>